<accession>A0ABP0BBM4</accession>
<dbReference type="InterPro" id="IPR011009">
    <property type="entry name" value="Kinase-like_dom_sf"/>
</dbReference>
<name>A0ABP0BBM4_9PEZI</name>
<evidence type="ECO:0000313" key="2">
    <source>
        <dbReference type="EMBL" id="CAK7216970.1"/>
    </source>
</evidence>
<evidence type="ECO:0000259" key="1">
    <source>
        <dbReference type="Pfam" id="PF01636"/>
    </source>
</evidence>
<evidence type="ECO:0000313" key="3">
    <source>
        <dbReference type="Proteomes" id="UP001642405"/>
    </source>
</evidence>
<comment type="caution">
    <text evidence="2">The sequence shown here is derived from an EMBL/GenBank/DDBJ whole genome shotgun (WGS) entry which is preliminary data.</text>
</comment>
<keyword evidence="3" id="KW-1185">Reference proteome</keyword>
<dbReference type="InterPro" id="IPR051678">
    <property type="entry name" value="AGP_Transferase"/>
</dbReference>
<protein>
    <recommendedName>
        <fullName evidence="1">Aminoglycoside phosphotransferase domain-containing protein</fullName>
    </recommendedName>
</protein>
<dbReference type="PANTHER" id="PTHR21310">
    <property type="entry name" value="AMINOGLYCOSIDE PHOSPHOTRANSFERASE-RELATED-RELATED"/>
    <property type="match status" value="1"/>
</dbReference>
<feature type="domain" description="Aminoglycoside phosphotransferase" evidence="1">
    <location>
        <begin position="117"/>
        <end position="315"/>
    </location>
</feature>
<sequence length="437" mass="48101">MCGPPAARTPQVPYTNPGAFFPAYDAAKKKYLSALLARVDGNALQAVATESRGGIPCTIPALSKDVPDDKCLETVSRQCGGQNAHVDVVFDDGVTWLARLRLDDPLLPPAAVQTCVLESEVATLQFLAKTKVLAPRVFAHVSTAANNPVGTPYILMEKLPGKPLDWSSASPAQRERVLEQMAEIYLELEKHPLPATGCLALSDGNGEDVQVGPFVQPPCFVTPTSALGPFSTLAESYMAIIRHQMAMLATGEYGSLRVDNYLAFLWRAEALPKLVDDDRNSNTGPFYLKHYDDKGDHILVDANYNITGIIDWEWASFETKPYAFSAPCMLWPVGDFYEGSNVLSSEEVRFAELLSIQGRGDLAQLVRTGRPWQRFLFFLGGGLPQSREEFEPLFHGLQKALADDSDDVDEEYAEWKAKRLVKFAMDDPNLADLALQK</sequence>
<organism evidence="2 3">
    <name type="scientific">Sporothrix curviconia</name>
    <dbReference type="NCBI Taxonomy" id="1260050"/>
    <lineage>
        <taxon>Eukaryota</taxon>
        <taxon>Fungi</taxon>
        <taxon>Dikarya</taxon>
        <taxon>Ascomycota</taxon>
        <taxon>Pezizomycotina</taxon>
        <taxon>Sordariomycetes</taxon>
        <taxon>Sordariomycetidae</taxon>
        <taxon>Ophiostomatales</taxon>
        <taxon>Ophiostomataceae</taxon>
        <taxon>Sporothrix</taxon>
    </lineage>
</organism>
<dbReference type="Pfam" id="PF01636">
    <property type="entry name" value="APH"/>
    <property type="match status" value="1"/>
</dbReference>
<dbReference type="InterPro" id="IPR002575">
    <property type="entry name" value="Aminoglycoside_PTrfase"/>
</dbReference>
<dbReference type="Proteomes" id="UP001642405">
    <property type="component" value="Unassembled WGS sequence"/>
</dbReference>
<gene>
    <name evidence="2" type="ORF">SCUCBS95973_002993</name>
</gene>
<reference evidence="2 3" key="1">
    <citation type="submission" date="2024-01" db="EMBL/GenBank/DDBJ databases">
        <authorList>
            <person name="Allen C."/>
            <person name="Tagirdzhanova G."/>
        </authorList>
    </citation>
    <scope>NUCLEOTIDE SEQUENCE [LARGE SCALE GENOMIC DNA]</scope>
</reference>
<dbReference type="PANTHER" id="PTHR21310:SF15">
    <property type="entry name" value="AMINOGLYCOSIDE PHOSPHOTRANSFERASE DOMAIN-CONTAINING PROTEIN"/>
    <property type="match status" value="1"/>
</dbReference>
<proteinExistence type="predicted"/>
<dbReference type="SUPFAM" id="SSF56112">
    <property type="entry name" value="Protein kinase-like (PK-like)"/>
    <property type="match status" value="1"/>
</dbReference>
<dbReference type="EMBL" id="CAWUHB010000012">
    <property type="protein sequence ID" value="CAK7216970.1"/>
    <property type="molecule type" value="Genomic_DNA"/>
</dbReference>